<proteinExistence type="predicted"/>
<reference evidence="3" key="1">
    <citation type="submission" date="2022-11" db="UniProtKB">
        <authorList>
            <consortium name="WormBaseParasite"/>
        </authorList>
    </citation>
    <scope>IDENTIFICATION</scope>
</reference>
<feature type="region of interest" description="Disordered" evidence="1">
    <location>
        <begin position="97"/>
        <end position="132"/>
    </location>
</feature>
<evidence type="ECO:0000313" key="3">
    <source>
        <dbReference type="WBParaSite" id="PSAMB.scaffold342size55818.g5028.t1"/>
    </source>
</evidence>
<name>A0A914W8T0_9BILA</name>
<sequence length="189" mass="20411">MRERNGRDARTARLRPAFVGPSSCARAPPRRWIRFSTPLVGFGRAAPSRSETDQPALADDSLIARHPKPYGWQPAAVDSSYCRAGPTDIDTSADVVSHKRSHMRLSNVPEMDPSRWGGGKGRNPTPLGRSRSHGAVVDYASASTFARFNILSGANAIRPSNNSIQCADMDNRQIGNRQDVGAGRGVCIG</sequence>
<accession>A0A914W8T0</accession>
<organism evidence="2 3">
    <name type="scientific">Plectus sambesii</name>
    <dbReference type="NCBI Taxonomy" id="2011161"/>
    <lineage>
        <taxon>Eukaryota</taxon>
        <taxon>Metazoa</taxon>
        <taxon>Ecdysozoa</taxon>
        <taxon>Nematoda</taxon>
        <taxon>Chromadorea</taxon>
        <taxon>Plectida</taxon>
        <taxon>Plectina</taxon>
        <taxon>Plectoidea</taxon>
        <taxon>Plectidae</taxon>
        <taxon>Plectus</taxon>
    </lineage>
</organism>
<evidence type="ECO:0000313" key="2">
    <source>
        <dbReference type="Proteomes" id="UP000887566"/>
    </source>
</evidence>
<keyword evidence="2" id="KW-1185">Reference proteome</keyword>
<dbReference type="WBParaSite" id="PSAMB.scaffold342size55818.g5028.t1">
    <property type="protein sequence ID" value="PSAMB.scaffold342size55818.g5028.t1"/>
    <property type="gene ID" value="PSAMB.scaffold342size55818.g5028"/>
</dbReference>
<dbReference type="AlphaFoldDB" id="A0A914W8T0"/>
<protein>
    <submittedName>
        <fullName evidence="3">Uncharacterized protein</fullName>
    </submittedName>
</protein>
<evidence type="ECO:0000256" key="1">
    <source>
        <dbReference type="SAM" id="MobiDB-lite"/>
    </source>
</evidence>
<dbReference type="Proteomes" id="UP000887566">
    <property type="component" value="Unplaced"/>
</dbReference>